<feature type="region of interest" description="Disordered" evidence="10">
    <location>
        <begin position="105"/>
        <end position="125"/>
    </location>
</feature>
<keyword evidence="7" id="KW-0539">Nucleus</keyword>
<dbReference type="SUPFAM" id="SSF57850">
    <property type="entry name" value="RING/U-box"/>
    <property type="match status" value="1"/>
</dbReference>
<feature type="compositionally biased region" description="Polar residues" evidence="10">
    <location>
        <begin position="315"/>
        <end position="324"/>
    </location>
</feature>
<dbReference type="GO" id="GO:0004842">
    <property type="term" value="F:ubiquitin-protein transferase activity"/>
    <property type="evidence" value="ECO:0007669"/>
    <property type="project" value="InterPro"/>
</dbReference>
<keyword evidence="14" id="KW-1185">Reference proteome</keyword>
<dbReference type="InterPro" id="IPR039780">
    <property type="entry name" value="Mot2"/>
</dbReference>
<dbReference type="InterPro" id="IPR039515">
    <property type="entry name" value="NOT4_mRING-HC-C4C4"/>
</dbReference>
<comment type="subcellular location">
    <subcellularLocation>
        <location evidence="1">Nucleus</location>
    </subcellularLocation>
</comment>
<evidence type="ECO:0000256" key="5">
    <source>
        <dbReference type="ARBA" id="ARBA00022884"/>
    </source>
</evidence>
<dbReference type="STRING" id="27342.A0A0H2RGE3"/>
<feature type="region of interest" description="Disordered" evidence="10">
    <location>
        <begin position="315"/>
        <end position="443"/>
    </location>
</feature>
<feature type="compositionally biased region" description="Low complexity" evidence="10">
    <location>
        <begin position="492"/>
        <end position="511"/>
    </location>
</feature>
<feature type="region of interest" description="Disordered" evidence="10">
    <location>
        <begin position="905"/>
        <end position="1187"/>
    </location>
</feature>
<dbReference type="EMBL" id="KQ086020">
    <property type="protein sequence ID" value="KLO10642.1"/>
    <property type="molecule type" value="Genomic_DNA"/>
</dbReference>
<dbReference type="CDD" id="cd16618">
    <property type="entry name" value="mRING-HC-C4C4_CNOT4"/>
    <property type="match status" value="1"/>
</dbReference>
<dbReference type="PROSITE" id="PS50089">
    <property type="entry name" value="ZF_RING_2"/>
    <property type="match status" value="1"/>
</dbReference>
<evidence type="ECO:0000259" key="11">
    <source>
        <dbReference type="PROSITE" id="PS50089"/>
    </source>
</evidence>
<evidence type="ECO:0000256" key="9">
    <source>
        <dbReference type="PROSITE-ProRule" id="PRU00176"/>
    </source>
</evidence>
<dbReference type="SMART" id="SM00361">
    <property type="entry name" value="RRM_1"/>
    <property type="match status" value="1"/>
</dbReference>
<feature type="compositionally biased region" description="Low complexity" evidence="10">
    <location>
        <begin position="360"/>
        <end position="384"/>
    </location>
</feature>
<feature type="compositionally biased region" description="Low complexity" evidence="10">
    <location>
        <begin position="1065"/>
        <end position="1084"/>
    </location>
</feature>
<feature type="region of interest" description="Disordered" evidence="10">
    <location>
        <begin position="463"/>
        <end position="511"/>
    </location>
</feature>
<keyword evidence="5 9" id="KW-0694">RNA-binding</keyword>
<evidence type="ECO:0000256" key="4">
    <source>
        <dbReference type="ARBA" id="ARBA00022833"/>
    </source>
</evidence>
<dbReference type="CDD" id="cd12438">
    <property type="entry name" value="RRM_CNOT4"/>
    <property type="match status" value="1"/>
</dbReference>
<dbReference type="InterPro" id="IPR035979">
    <property type="entry name" value="RBD_domain_sf"/>
</dbReference>
<feature type="domain" description="RING-type" evidence="11">
    <location>
        <begin position="48"/>
        <end position="91"/>
    </location>
</feature>
<feature type="compositionally biased region" description="Polar residues" evidence="10">
    <location>
        <begin position="1158"/>
        <end position="1168"/>
    </location>
</feature>
<feature type="compositionally biased region" description="Polar residues" evidence="10">
    <location>
        <begin position="1135"/>
        <end position="1150"/>
    </location>
</feature>
<feature type="domain" description="RRM" evidence="12">
    <location>
        <begin position="143"/>
        <end position="232"/>
    </location>
</feature>
<proteinExistence type="predicted"/>
<accession>A0A0H2RGE3</accession>
<evidence type="ECO:0000256" key="2">
    <source>
        <dbReference type="ARBA" id="ARBA00022723"/>
    </source>
</evidence>
<dbReference type="GO" id="GO:0005634">
    <property type="term" value="C:nucleus"/>
    <property type="evidence" value="ECO:0007669"/>
    <property type="project" value="UniProtKB-SubCell"/>
</dbReference>
<evidence type="ECO:0000256" key="3">
    <source>
        <dbReference type="ARBA" id="ARBA00022771"/>
    </source>
</evidence>
<dbReference type="GO" id="GO:0016567">
    <property type="term" value="P:protein ubiquitination"/>
    <property type="evidence" value="ECO:0007669"/>
    <property type="project" value="TreeGrafter"/>
</dbReference>
<dbReference type="InterPro" id="IPR012677">
    <property type="entry name" value="Nucleotide-bd_a/b_plait_sf"/>
</dbReference>
<dbReference type="InParanoid" id="A0A0H2RGE3"/>
<dbReference type="Gene3D" id="3.30.40.10">
    <property type="entry name" value="Zinc/RING finger domain, C3HC4 (zinc finger)"/>
    <property type="match status" value="1"/>
</dbReference>
<feature type="compositionally biased region" description="Pro residues" evidence="10">
    <location>
        <begin position="408"/>
        <end position="418"/>
    </location>
</feature>
<dbReference type="InterPro" id="IPR013083">
    <property type="entry name" value="Znf_RING/FYVE/PHD"/>
</dbReference>
<feature type="compositionally biased region" description="Low complexity" evidence="10">
    <location>
        <begin position="419"/>
        <end position="438"/>
    </location>
</feature>
<dbReference type="SUPFAM" id="SSF54928">
    <property type="entry name" value="RNA-binding domain, RBD"/>
    <property type="match status" value="1"/>
</dbReference>
<dbReference type="GO" id="GO:0030014">
    <property type="term" value="C:CCR4-NOT complex"/>
    <property type="evidence" value="ECO:0007669"/>
    <property type="project" value="InterPro"/>
</dbReference>
<dbReference type="PANTHER" id="PTHR12603">
    <property type="entry name" value="CCR4-NOT TRANSCRIPTION COMPLEX RELATED"/>
    <property type="match status" value="1"/>
</dbReference>
<evidence type="ECO:0000256" key="10">
    <source>
        <dbReference type="SAM" id="MobiDB-lite"/>
    </source>
</evidence>
<feature type="compositionally biased region" description="Basic and acidic residues" evidence="10">
    <location>
        <begin position="1123"/>
        <end position="1133"/>
    </location>
</feature>
<protein>
    <recommendedName>
        <fullName evidence="15">RING-type domain-containing protein</fullName>
    </recommendedName>
</protein>
<name>A0A0H2RGE3_9AGAM</name>
<organism evidence="13 14">
    <name type="scientific">Schizopora paradoxa</name>
    <dbReference type="NCBI Taxonomy" id="27342"/>
    <lineage>
        <taxon>Eukaryota</taxon>
        <taxon>Fungi</taxon>
        <taxon>Dikarya</taxon>
        <taxon>Basidiomycota</taxon>
        <taxon>Agaricomycotina</taxon>
        <taxon>Agaricomycetes</taxon>
        <taxon>Hymenochaetales</taxon>
        <taxon>Schizoporaceae</taxon>
        <taxon>Schizopora</taxon>
    </lineage>
</organism>
<feature type="region of interest" description="Disordered" evidence="10">
    <location>
        <begin position="1316"/>
        <end position="1336"/>
    </location>
</feature>
<reference evidence="13 14" key="1">
    <citation type="submission" date="2015-04" db="EMBL/GenBank/DDBJ databases">
        <title>Complete genome sequence of Schizopora paradoxa KUC8140, a cosmopolitan wood degrader in East Asia.</title>
        <authorList>
            <consortium name="DOE Joint Genome Institute"/>
            <person name="Min B."/>
            <person name="Park H."/>
            <person name="Jang Y."/>
            <person name="Kim J.-J."/>
            <person name="Kim K.H."/>
            <person name="Pangilinan J."/>
            <person name="Lipzen A."/>
            <person name="Riley R."/>
            <person name="Grigoriev I.V."/>
            <person name="Spatafora J.W."/>
            <person name="Choi I.-G."/>
        </authorList>
    </citation>
    <scope>NUCLEOTIDE SEQUENCE [LARGE SCALE GENOMIC DNA]</scope>
    <source>
        <strain evidence="13 14">KUC8140</strain>
    </source>
</reference>
<dbReference type="FunFam" id="3.30.40.10:FF:000006">
    <property type="entry name" value="CCR4-NOT transcription complex subunit 4"/>
    <property type="match status" value="1"/>
</dbReference>
<dbReference type="PROSITE" id="PS50102">
    <property type="entry name" value="RRM"/>
    <property type="match status" value="1"/>
</dbReference>
<evidence type="ECO:0000256" key="7">
    <source>
        <dbReference type="ARBA" id="ARBA00023242"/>
    </source>
</evidence>
<evidence type="ECO:0000259" key="12">
    <source>
        <dbReference type="PROSITE" id="PS50102"/>
    </source>
</evidence>
<dbReference type="InterPro" id="IPR000504">
    <property type="entry name" value="RRM_dom"/>
</dbReference>
<evidence type="ECO:0000256" key="1">
    <source>
        <dbReference type="ARBA" id="ARBA00004123"/>
    </source>
</evidence>
<feature type="compositionally biased region" description="Acidic residues" evidence="10">
    <location>
        <begin position="1316"/>
        <end position="1328"/>
    </location>
</feature>
<feature type="compositionally biased region" description="Basic and acidic residues" evidence="10">
    <location>
        <begin position="941"/>
        <end position="1048"/>
    </location>
</feature>
<evidence type="ECO:0000256" key="8">
    <source>
        <dbReference type="PROSITE-ProRule" id="PRU00175"/>
    </source>
</evidence>
<gene>
    <name evidence="13" type="ORF">SCHPADRAFT_832227</name>
</gene>
<dbReference type="Pfam" id="PF14570">
    <property type="entry name" value="zf-RING_4"/>
    <property type="match status" value="1"/>
</dbReference>
<dbReference type="OrthoDB" id="1923159at2759"/>
<dbReference type="PANTHER" id="PTHR12603:SF0">
    <property type="entry name" value="CCR4-NOT TRANSCRIPTION COMPLEX SUBUNIT 4"/>
    <property type="match status" value="1"/>
</dbReference>
<evidence type="ECO:0000256" key="6">
    <source>
        <dbReference type="ARBA" id="ARBA00023054"/>
    </source>
</evidence>
<evidence type="ECO:0000313" key="13">
    <source>
        <dbReference type="EMBL" id="KLO10642.1"/>
    </source>
</evidence>
<dbReference type="Gene3D" id="3.30.70.330">
    <property type="match status" value="1"/>
</dbReference>
<sequence length="1449" mass="156504">MSSSKLHPSLPAPVVHHSYLSTSNSKSSVLAGVQDAYWSDDEAEDSECPLCLEEMDVSDANFKPCPCGYQICRFCWHHIKENLNRRCPACRREYTDEAVQFKPIDKEDHRKLTQQKKQREKERKDLDHLGRRHLLNVRIVQRNVVYVVGLGSRFGKEELIPTLRSNEYFGRYGKITKILLVKRNAPGSGPPVVGLYISYYRREDAARAIAEVDGTVSPSGGGDVMRASYGTTKYCIAFLRNVSCSNKGCMDLHDWGDEKDCFTKEDLTTLKHSMKDAETTHRASPLGKKVDDGMTLGNLPKSAAWGQKSALTSAPANVAVSSLRDTSRNRRGHRSVRSGVSSEAVKTAGSSRTQQDRKIQQSSTKTPSQASSSRPSTPAPASLPQRPVTPSTSAKQHAKAKRDALSHNPPPVPQPPRSPTSSVVDSDVGSASQDASASPAMSPLAGHVNAVSTILSPPSVPAAPPGLPAVPPGLSTTAAIAHGTPPPGLTQSAQSSLSREPSSSSYQMSSQAQALLDDMKIRREASISASNSFVSPFPDLDRTLQVLSIDDGDNGGFNFNLDPKLAVDDEHFDALIPDLDSGLSSFDPFASLRTPLASSPFGVGPPPGLSTASSRSFFDATNKASVPQIDRQSSTSSAYTGSFNPFGESVDTAVQSAPSRPSATIDDDLTRRVSRFGFARERQGSGFSMTSSPMIGSDASLSEGIASATSSHAPWPFQRPTSLSHELVGPPPGLPVRGNTPASTSVSRGSPLVSQAFPAMNTSPSVQAVTSRFQPFDNVQGDAALKDMLGIGRERPAVPTEYRPTYAPGAQSQPFMDPAIMSSAPFLGLQPLDTSFTASPSLPSGTAYSPRLGYMRSPTQSFAQAHNPAHPPDGSMMGYMDPQLQMVDPATSFSMSHIMEGQSPIVPLAPADSTQESPSPPPVLSPTDFPALPTAASDPMTRPKEVTQPHILPSKDEKEQARIDRRVAKKIAAAERAAEKERESAEKAAAEKERKEKAREEKEKAREEKERLAKEKREKAERERIEKEKEKERLAVERAAQKEQNEKAKGKKGKGAAKEETQQTAGASNATASPAKASKAAAKAQVNTTPVAPIVEPSPMPMLSKMPKKNKPVTKPIRTQTQNHKEEDSHDSHSALPSATSKSNASTPQVPNAKIPSVSHSAAQSEDGISNAVDERESAHSTIPTRPKSLKELLHEIDVASNGIHLPTHPFFDIQRLVSLTKAPMDSTGLLKALSTFPTDCASGVLDDKTMASFRQLLETLTQTMSDLVQLLPQTTWGTIFDKLSQDLKNLKLEYSAQTSSSFDGLVIDDLADGEVDGEDDYDGEEDSERSSSPVDRRARWMELQLAKLEELHRDVNAAAIRAILHENDSGSISRSRQRPGAAWGTVLPHVGNTLARFDQLGMVIEDGQKKRHMNGDELEKKLLVAKEAVVFAETELKEAMQALKAFMP</sequence>
<dbReference type="InterPro" id="IPR001841">
    <property type="entry name" value="Znf_RING"/>
</dbReference>
<keyword evidence="4" id="KW-0862">Zinc</keyword>
<keyword evidence="3 8" id="KW-0863">Zinc-finger</keyword>
<evidence type="ECO:0008006" key="15">
    <source>
        <dbReference type="Google" id="ProtNLM"/>
    </source>
</evidence>
<dbReference type="GO" id="GO:0008270">
    <property type="term" value="F:zinc ion binding"/>
    <property type="evidence" value="ECO:0007669"/>
    <property type="project" value="UniProtKB-KW"/>
</dbReference>
<feature type="region of interest" description="Disordered" evidence="10">
    <location>
        <begin position="710"/>
        <end position="733"/>
    </location>
</feature>
<keyword evidence="2" id="KW-0479">Metal-binding</keyword>
<keyword evidence="6" id="KW-0175">Coiled coil</keyword>
<dbReference type="InterPro" id="IPR034261">
    <property type="entry name" value="CNOT4_RRM"/>
</dbReference>
<evidence type="ECO:0000313" key="14">
    <source>
        <dbReference type="Proteomes" id="UP000053477"/>
    </source>
</evidence>
<dbReference type="GO" id="GO:0003723">
    <property type="term" value="F:RNA binding"/>
    <property type="evidence" value="ECO:0007669"/>
    <property type="project" value="UniProtKB-UniRule"/>
</dbReference>
<dbReference type="Proteomes" id="UP000053477">
    <property type="component" value="Unassembled WGS sequence"/>
</dbReference>
<dbReference type="InterPro" id="IPR003954">
    <property type="entry name" value="RRM_euk-type"/>
</dbReference>